<evidence type="ECO:0000256" key="2">
    <source>
        <dbReference type="ARBA" id="ARBA00005433"/>
    </source>
</evidence>
<dbReference type="InterPro" id="IPR032143">
    <property type="entry name" value="BORCS7"/>
</dbReference>
<evidence type="ECO:0000313" key="6">
    <source>
        <dbReference type="EMBL" id="KAF7989928.1"/>
    </source>
</evidence>
<protein>
    <recommendedName>
        <fullName evidence="3">BLOC-1-related complex subunit 7</fullName>
    </recommendedName>
</protein>
<keyword evidence="5" id="KW-0458">Lysosome</keyword>
<evidence type="ECO:0000313" key="7">
    <source>
        <dbReference type="Proteomes" id="UP000639338"/>
    </source>
</evidence>
<comment type="similarity">
    <text evidence="2">Belongs to the BORCS7 family.</text>
</comment>
<evidence type="ECO:0000256" key="4">
    <source>
        <dbReference type="ARBA" id="ARBA00023136"/>
    </source>
</evidence>
<keyword evidence="7" id="KW-1185">Reference proteome</keyword>
<evidence type="ECO:0000256" key="5">
    <source>
        <dbReference type="ARBA" id="ARBA00023228"/>
    </source>
</evidence>
<proteinExistence type="inferred from homology"/>
<dbReference type="PANTHER" id="PTHR31397">
    <property type="entry name" value="BLOC-1-RELATED COMPLEX SUBUNIT 7 BORSC7"/>
    <property type="match status" value="1"/>
</dbReference>
<dbReference type="OrthoDB" id="5567844at2759"/>
<reference evidence="6 7" key="1">
    <citation type="submission" date="2020-08" db="EMBL/GenBank/DDBJ databases">
        <title>Aphidius gifuensis genome sequencing and assembly.</title>
        <authorList>
            <person name="Du Z."/>
        </authorList>
    </citation>
    <scope>NUCLEOTIDE SEQUENCE [LARGE SCALE GENOMIC DNA]</scope>
    <source>
        <strain evidence="6">YNYX2018</strain>
        <tissue evidence="6">Adults</tissue>
    </source>
</reference>
<dbReference type="Pfam" id="PF16088">
    <property type="entry name" value="BORCS7"/>
    <property type="match status" value="1"/>
</dbReference>
<organism evidence="6 7">
    <name type="scientific">Aphidius gifuensis</name>
    <name type="common">Parasitoid wasp</name>
    <dbReference type="NCBI Taxonomy" id="684658"/>
    <lineage>
        <taxon>Eukaryota</taxon>
        <taxon>Metazoa</taxon>
        <taxon>Ecdysozoa</taxon>
        <taxon>Arthropoda</taxon>
        <taxon>Hexapoda</taxon>
        <taxon>Insecta</taxon>
        <taxon>Pterygota</taxon>
        <taxon>Neoptera</taxon>
        <taxon>Endopterygota</taxon>
        <taxon>Hymenoptera</taxon>
        <taxon>Apocrita</taxon>
        <taxon>Ichneumonoidea</taxon>
        <taxon>Braconidae</taxon>
        <taxon>Aphidiinae</taxon>
        <taxon>Aphidius</taxon>
    </lineage>
</organism>
<keyword evidence="4" id="KW-0472">Membrane</keyword>
<gene>
    <name evidence="6" type="ORF">HCN44_008602</name>
</gene>
<evidence type="ECO:0000256" key="3">
    <source>
        <dbReference type="ARBA" id="ARBA00022295"/>
    </source>
</evidence>
<dbReference type="GO" id="GO:0099078">
    <property type="term" value="C:BORC complex"/>
    <property type="evidence" value="ECO:0007669"/>
    <property type="project" value="TreeGrafter"/>
</dbReference>
<comment type="subcellular location">
    <subcellularLocation>
        <location evidence="1">Lysosome membrane</location>
    </subcellularLocation>
</comment>
<dbReference type="Proteomes" id="UP000639338">
    <property type="component" value="Unassembled WGS sequence"/>
</dbReference>
<dbReference type="AlphaFoldDB" id="A0A835CQ89"/>
<comment type="caution">
    <text evidence="6">The sequence shown here is derived from an EMBL/GenBank/DDBJ whole genome shotgun (WGS) entry which is preliminary data.</text>
</comment>
<sequence>MTSASSTSARSLFVESKLRLADKVQVNVNNISSLSRQIQRGSKSSEILMKSAKSFGELEHGTENSAIDLRRIGLISSHLELQINAIDRSLAKLEDVTEQVRAMQR</sequence>
<dbReference type="PANTHER" id="PTHR31397:SF1">
    <property type="entry name" value="BLOC-1-RELATED COMPLEX SUBUNIT 7"/>
    <property type="match status" value="1"/>
</dbReference>
<evidence type="ECO:0000256" key="1">
    <source>
        <dbReference type="ARBA" id="ARBA00004656"/>
    </source>
</evidence>
<accession>A0A835CQ89</accession>
<dbReference type="GO" id="GO:0005765">
    <property type="term" value="C:lysosomal membrane"/>
    <property type="evidence" value="ECO:0007669"/>
    <property type="project" value="UniProtKB-SubCell"/>
</dbReference>
<name>A0A835CQ89_APHGI</name>
<dbReference type="EMBL" id="JACMRX010000005">
    <property type="protein sequence ID" value="KAF7989928.1"/>
    <property type="molecule type" value="Genomic_DNA"/>
</dbReference>